<reference evidence="3" key="1">
    <citation type="submission" date="2020-10" db="EMBL/GenBank/DDBJ databases">
        <authorList>
            <person name="Gilroy R."/>
        </authorList>
    </citation>
    <scope>NUCLEOTIDE SEQUENCE</scope>
    <source>
        <strain evidence="3">D5-748</strain>
    </source>
</reference>
<dbReference type="Proteomes" id="UP000823619">
    <property type="component" value="Unassembled WGS sequence"/>
</dbReference>
<dbReference type="PANTHER" id="PTHR30619:SF1">
    <property type="entry name" value="RECOMBINATION PROTEIN 2"/>
    <property type="match status" value="1"/>
</dbReference>
<comment type="caution">
    <text evidence="3">The sequence shown here is derived from an EMBL/GenBank/DDBJ whole genome shotgun (WGS) entry which is preliminary data.</text>
</comment>
<evidence type="ECO:0008006" key="5">
    <source>
        <dbReference type="Google" id="ProtNLM"/>
    </source>
</evidence>
<evidence type="ECO:0000313" key="4">
    <source>
        <dbReference type="Proteomes" id="UP000823619"/>
    </source>
</evidence>
<dbReference type="InterPro" id="IPR052159">
    <property type="entry name" value="Competence_DNA_uptake"/>
</dbReference>
<dbReference type="PROSITE" id="PS51257">
    <property type="entry name" value="PROKAR_LIPOPROTEIN"/>
    <property type="match status" value="1"/>
</dbReference>
<dbReference type="SUPFAM" id="SSF56281">
    <property type="entry name" value="Metallo-hydrolase/oxidoreductase"/>
    <property type="match status" value="1"/>
</dbReference>
<protein>
    <recommendedName>
        <fullName evidence="5">Metallo-beta-lactamase domain-containing protein</fullName>
    </recommendedName>
</protein>
<evidence type="ECO:0000256" key="2">
    <source>
        <dbReference type="SAM" id="SignalP"/>
    </source>
</evidence>
<organism evidence="3 4">
    <name type="scientific">Candidatus Cryptobacteroides merdavium</name>
    <dbReference type="NCBI Taxonomy" id="2840769"/>
    <lineage>
        <taxon>Bacteria</taxon>
        <taxon>Pseudomonadati</taxon>
        <taxon>Bacteroidota</taxon>
        <taxon>Bacteroidia</taxon>
        <taxon>Bacteroidales</taxon>
        <taxon>Candidatus Cryptobacteroides</taxon>
    </lineage>
</organism>
<dbReference type="InterPro" id="IPR036866">
    <property type="entry name" value="RibonucZ/Hydroxyglut_hydro"/>
</dbReference>
<accession>A0A9D9HBT7</accession>
<evidence type="ECO:0000256" key="1">
    <source>
        <dbReference type="SAM" id="MobiDB-lite"/>
    </source>
</evidence>
<evidence type="ECO:0000313" key="3">
    <source>
        <dbReference type="EMBL" id="MBO8444258.1"/>
    </source>
</evidence>
<proteinExistence type="predicted"/>
<dbReference type="PANTHER" id="PTHR30619">
    <property type="entry name" value="DNA INTERNALIZATION/COMPETENCE PROTEIN COMEC/REC2"/>
    <property type="match status" value="1"/>
</dbReference>
<dbReference type="AlphaFoldDB" id="A0A9D9HBT7"/>
<dbReference type="Gene3D" id="3.60.15.10">
    <property type="entry name" value="Ribonuclease Z/Hydroxyacylglutathione hydrolase-like"/>
    <property type="match status" value="1"/>
</dbReference>
<sequence length="458" mass="50225">MQRLKITFAVMMLVSMAACKSNPNVVPGVRPQPDDGTEESSTSIETGKILPAWMEGEMDIHFINTTTGECTFIIFPDGTQMLIDAASSTVATNSNRNTTNAGIRSRWDPTLTSTRGSEIIADHIKKCMEWTGNNTLDYVVFTHFDNDHIGGYTSDLPLSSNSSGYRLNGASEILDLFDVSKLIDRGYPDYNYPIDLVNQASNRSCIKNYVEAVRWHVENEGLNAEIFKPGVSTQIVPKTGDFDVKVQNVAVNGEIWTGTGTSVTKTFPALSEITVADPSDIKGTDNCPFENICSCVMKISYGNFDFFAGGDLQYNSRSTYAWKDAELPCAKAVGQVELMKANHHGVTNTNQADALKYLNPQAIVVCSWVDCHPRTSVLDIMGKTLPEADIFITNFWKGTRPDGVDDQVTEEEAARVKGYDGHIIIRVTDGGMKYNVVTTTDSDGTMTVKSVSGPYSSR</sequence>
<feature type="region of interest" description="Disordered" evidence="1">
    <location>
        <begin position="23"/>
        <end position="44"/>
    </location>
</feature>
<keyword evidence="2" id="KW-0732">Signal</keyword>
<gene>
    <name evidence="3" type="ORF">IAC23_01000</name>
</gene>
<feature type="chain" id="PRO_5038586995" description="Metallo-beta-lactamase domain-containing protein" evidence="2">
    <location>
        <begin position="18"/>
        <end position="458"/>
    </location>
</feature>
<feature type="signal peptide" evidence="2">
    <location>
        <begin position="1"/>
        <end position="17"/>
    </location>
</feature>
<name>A0A9D9HBT7_9BACT</name>
<dbReference type="EMBL" id="JADIMO010000016">
    <property type="protein sequence ID" value="MBO8444258.1"/>
    <property type="molecule type" value="Genomic_DNA"/>
</dbReference>
<reference evidence="3" key="2">
    <citation type="journal article" date="2021" name="PeerJ">
        <title>Extensive microbial diversity within the chicken gut microbiome revealed by metagenomics and culture.</title>
        <authorList>
            <person name="Gilroy R."/>
            <person name="Ravi A."/>
            <person name="Getino M."/>
            <person name="Pursley I."/>
            <person name="Horton D.L."/>
            <person name="Alikhan N.F."/>
            <person name="Baker D."/>
            <person name="Gharbi K."/>
            <person name="Hall N."/>
            <person name="Watson M."/>
            <person name="Adriaenssens E.M."/>
            <person name="Foster-Nyarko E."/>
            <person name="Jarju S."/>
            <person name="Secka A."/>
            <person name="Antonio M."/>
            <person name="Oren A."/>
            <person name="Chaudhuri R.R."/>
            <person name="La Ragione R."/>
            <person name="Hildebrand F."/>
            <person name="Pallen M.J."/>
        </authorList>
    </citation>
    <scope>NUCLEOTIDE SEQUENCE</scope>
    <source>
        <strain evidence="3">D5-748</strain>
    </source>
</reference>